<proteinExistence type="predicted"/>
<reference evidence="2 3" key="1">
    <citation type="journal article" date="2011" name="Front. Microbiol.">
        <title>Two Strains of Crocosphaera watsonii with Highly Conserved Genomes are Distinguished by Strain-Specific Features.</title>
        <authorList>
            <person name="Bench S.R."/>
            <person name="Ilikchyan I.N."/>
            <person name="Tripp H.J."/>
            <person name="Zehr J.P."/>
        </authorList>
    </citation>
    <scope>NUCLEOTIDE SEQUENCE [LARGE SCALE GENOMIC DNA]</scope>
    <source>
        <strain evidence="2 3">WH 0003</strain>
    </source>
</reference>
<dbReference type="InterPro" id="IPR025478">
    <property type="entry name" value="COP23"/>
</dbReference>
<keyword evidence="1" id="KW-0812">Transmembrane</keyword>
<dbReference type="AlphaFoldDB" id="G5J750"/>
<evidence type="ECO:0000313" key="3">
    <source>
        <dbReference type="Proteomes" id="UP000003477"/>
    </source>
</evidence>
<dbReference type="PATRIC" id="fig|423471.3.peg.3091"/>
<dbReference type="Proteomes" id="UP000003477">
    <property type="component" value="Unassembled WGS sequence"/>
</dbReference>
<name>G5J750_CROWT</name>
<evidence type="ECO:0000256" key="1">
    <source>
        <dbReference type="SAM" id="Phobius"/>
    </source>
</evidence>
<dbReference type="Pfam" id="PF14218">
    <property type="entry name" value="COP23"/>
    <property type="match status" value="1"/>
</dbReference>
<feature type="transmembrane region" description="Helical" evidence="1">
    <location>
        <begin position="32"/>
        <end position="53"/>
    </location>
</feature>
<gene>
    <name evidence="2" type="ORF">CWATWH0003_3291</name>
</gene>
<keyword evidence="1" id="KW-1133">Transmembrane helix</keyword>
<evidence type="ECO:0000313" key="2">
    <source>
        <dbReference type="EMBL" id="EHJ11992.1"/>
    </source>
</evidence>
<organism evidence="2 3">
    <name type="scientific">Crocosphaera watsonii WH 0003</name>
    <dbReference type="NCBI Taxonomy" id="423471"/>
    <lineage>
        <taxon>Bacteria</taxon>
        <taxon>Bacillati</taxon>
        <taxon>Cyanobacteriota</taxon>
        <taxon>Cyanophyceae</taxon>
        <taxon>Oscillatoriophycideae</taxon>
        <taxon>Chroococcales</taxon>
        <taxon>Aphanothecaceae</taxon>
        <taxon>Crocosphaera</taxon>
    </lineage>
</organism>
<accession>G5J750</accession>
<sequence length="207" mass="23663">MGRRGVNSSDLPREKINALSFYLITTNKKMKLPLIGLSTVVGLLITSSILNLTPQANAQEKLRFICASGKENNQIYPTTYAFKSHQLNDRVPIIYWKYDWVGNDTITPLERCRSVSRRFQEAAKNESLKFITNSKVKGQPVICTARQIRGKCITVLLTLRDSDDPIRVLNHLKDRLRARGGRVIRHSASDNDDQIYYEIEVEKLLRS</sequence>
<protein>
    <submittedName>
        <fullName evidence="2">Uncharacterized protein</fullName>
    </submittedName>
</protein>
<keyword evidence="1" id="KW-0472">Membrane</keyword>
<comment type="caution">
    <text evidence="2">The sequence shown here is derived from an EMBL/GenBank/DDBJ whole genome shotgun (WGS) entry which is preliminary data.</text>
</comment>
<dbReference type="EMBL" id="AESD01000491">
    <property type="protein sequence ID" value="EHJ11992.1"/>
    <property type="molecule type" value="Genomic_DNA"/>
</dbReference>